<proteinExistence type="predicted"/>
<organism evidence="1 2">
    <name type="scientific">Lysinibacillus xylanilyticus</name>
    <dbReference type="NCBI Taxonomy" id="582475"/>
    <lineage>
        <taxon>Bacteria</taxon>
        <taxon>Bacillati</taxon>
        <taxon>Bacillota</taxon>
        <taxon>Bacilli</taxon>
        <taxon>Bacillales</taxon>
        <taxon>Bacillaceae</taxon>
        <taxon>Lysinibacillus</taxon>
    </lineage>
</organism>
<dbReference type="EMBL" id="PHQY01000656">
    <property type="protein sequence ID" value="PJO42273.1"/>
    <property type="molecule type" value="Genomic_DNA"/>
</dbReference>
<protein>
    <submittedName>
        <fullName evidence="1">Uncharacterized protein</fullName>
    </submittedName>
</protein>
<comment type="caution">
    <text evidence="1">The sequence shown here is derived from an EMBL/GenBank/DDBJ whole genome shotgun (WGS) entry which is preliminary data.</text>
</comment>
<name>A0A2M9Q2I7_9BACI</name>
<reference evidence="1 2" key="1">
    <citation type="submission" date="2017-11" db="EMBL/GenBank/DDBJ databases">
        <title>Bacterial isolate from king chilli rhizosphere.</title>
        <authorList>
            <person name="Takhelmayum P."/>
            <person name="Sarangthem I."/>
        </authorList>
    </citation>
    <scope>NUCLEOTIDE SEQUENCE [LARGE SCALE GENOMIC DNA]</scope>
    <source>
        <strain evidence="2">t26</strain>
    </source>
</reference>
<evidence type="ECO:0000313" key="2">
    <source>
        <dbReference type="Proteomes" id="UP000232101"/>
    </source>
</evidence>
<dbReference type="AlphaFoldDB" id="A0A2M9Q2I7"/>
<dbReference type="Proteomes" id="UP000232101">
    <property type="component" value="Unassembled WGS sequence"/>
</dbReference>
<gene>
    <name evidence="1" type="ORF">CWD94_18495</name>
</gene>
<sequence>MSPKNDKIFNLFQIVSKHLYMSFRYKRHPLNRGARSKNATSCGITEMTDIVSAAKLALRFRTKTSVGLSTKPILDALNICAIKATLANVFCSESKATAANVFCAKAKRQQQMFSARKQSGSGNYAEA</sequence>
<evidence type="ECO:0000313" key="1">
    <source>
        <dbReference type="EMBL" id="PJO42273.1"/>
    </source>
</evidence>
<accession>A0A2M9Q2I7</accession>